<evidence type="ECO:0000256" key="3">
    <source>
        <dbReference type="ARBA" id="ARBA00083301"/>
    </source>
</evidence>
<keyword evidence="6" id="KW-1185">Reference proteome</keyword>
<dbReference type="InterPro" id="IPR020843">
    <property type="entry name" value="ER"/>
</dbReference>
<evidence type="ECO:0000313" key="6">
    <source>
        <dbReference type="Proteomes" id="UP001172102"/>
    </source>
</evidence>
<dbReference type="Gene3D" id="3.40.50.720">
    <property type="entry name" value="NAD(P)-binding Rossmann-like Domain"/>
    <property type="match status" value="1"/>
</dbReference>
<dbReference type="AlphaFoldDB" id="A0AA40B1W6"/>
<dbReference type="SUPFAM" id="SSF51735">
    <property type="entry name" value="NAD(P)-binding Rossmann-fold domains"/>
    <property type="match status" value="1"/>
</dbReference>
<dbReference type="InterPro" id="IPR041694">
    <property type="entry name" value="ADH_N_2"/>
</dbReference>
<dbReference type="PANTHER" id="PTHR43205:SF7">
    <property type="entry name" value="PROSTAGLANDIN REDUCTASE 1"/>
    <property type="match status" value="1"/>
</dbReference>
<evidence type="ECO:0000256" key="1">
    <source>
        <dbReference type="ARBA" id="ARBA00023002"/>
    </source>
</evidence>
<comment type="caution">
    <text evidence="5">The sequence shown here is derived from an EMBL/GenBank/DDBJ whole genome shotgun (WGS) entry which is preliminary data.</text>
</comment>
<dbReference type="Pfam" id="PF16884">
    <property type="entry name" value="ADH_N_2"/>
    <property type="match status" value="1"/>
</dbReference>
<evidence type="ECO:0000256" key="2">
    <source>
        <dbReference type="ARBA" id="ARBA00069006"/>
    </source>
</evidence>
<dbReference type="GO" id="GO:0016628">
    <property type="term" value="F:oxidoreductase activity, acting on the CH-CH group of donors, NAD or NADP as acceptor"/>
    <property type="evidence" value="ECO:0007669"/>
    <property type="project" value="InterPro"/>
</dbReference>
<dbReference type="EMBL" id="JAUKUA010000002">
    <property type="protein sequence ID" value="KAK0726045.1"/>
    <property type="molecule type" value="Genomic_DNA"/>
</dbReference>
<dbReference type="InterPro" id="IPR045010">
    <property type="entry name" value="MDR_fam"/>
</dbReference>
<gene>
    <name evidence="5" type="ORF">B0H67DRAFT_599005</name>
</gene>
<keyword evidence="1" id="KW-0560">Oxidoreductase</keyword>
<dbReference type="PANTHER" id="PTHR43205">
    <property type="entry name" value="PROSTAGLANDIN REDUCTASE"/>
    <property type="match status" value="1"/>
</dbReference>
<name>A0AA40B1W6_9PEZI</name>
<dbReference type="InterPro" id="IPR011032">
    <property type="entry name" value="GroES-like_sf"/>
</dbReference>
<dbReference type="Pfam" id="PF00107">
    <property type="entry name" value="ADH_zinc_N"/>
    <property type="match status" value="1"/>
</dbReference>
<proteinExistence type="predicted"/>
<feature type="domain" description="Enoyl reductase (ER)" evidence="4">
    <location>
        <begin position="21"/>
        <end position="348"/>
    </location>
</feature>
<dbReference type="InterPro" id="IPR013149">
    <property type="entry name" value="ADH-like_C"/>
</dbReference>
<evidence type="ECO:0000259" key="4">
    <source>
        <dbReference type="SMART" id="SM00829"/>
    </source>
</evidence>
<evidence type="ECO:0000313" key="5">
    <source>
        <dbReference type="EMBL" id="KAK0726045.1"/>
    </source>
</evidence>
<dbReference type="Proteomes" id="UP001172102">
    <property type="component" value="Unassembled WGS sequence"/>
</dbReference>
<sequence>MTNKTLIFKKIPPPLLLPIAGEHLVIEDRPFDLSNPPPPGGATVQVLYGSYDPYLRSKMRTPDVASFTPPFALDGPVTADAVARILQSASPAHRPGDLLLAHLPLAEYAVVSSETLATGTIVPGPRRVPPGGLGVFLGPLGMPGLTAWAGLYAIGKPKAGKVMFVSSAAGAVGQVAGQIAKREGLRVIGSVGNGEKLAFILDELKFDGGFNYNKERPGEALPRLAPEGIDIYFDNVGGEHLDAALENMNLHGRIVSCGMVSQYKLEQEERYAVKNMFLLLQNRLTMRGFLVYDEEFGPAHTDEHQEKLYDWLVDGSILAKLDITEGIENAAEGLINLLKGKNFGKAVLEIKRGGS</sequence>
<dbReference type="FunFam" id="3.40.50.720:FF:000121">
    <property type="entry name" value="Prostaglandin reductase 2"/>
    <property type="match status" value="1"/>
</dbReference>
<reference evidence="5" key="1">
    <citation type="submission" date="2023-06" db="EMBL/GenBank/DDBJ databases">
        <title>Genome-scale phylogeny and comparative genomics of the fungal order Sordariales.</title>
        <authorList>
            <consortium name="Lawrence Berkeley National Laboratory"/>
            <person name="Hensen N."/>
            <person name="Bonometti L."/>
            <person name="Westerberg I."/>
            <person name="Brannstrom I.O."/>
            <person name="Guillou S."/>
            <person name="Cros-Aarteil S."/>
            <person name="Calhoun S."/>
            <person name="Haridas S."/>
            <person name="Kuo A."/>
            <person name="Mondo S."/>
            <person name="Pangilinan J."/>
            <person name="Riley R."/>
            <person name="Labutti K."/>
            <person name="Andreopoulos B."/>
            <person name="Lipzen A."/>
            <person name="Chen C."/>
            <person name="Yanf M."/>
            <person name="Daum C."/>
            <person name="Ng V."/>
            <person name="Clum A."/>
            <person name="Steindorff A."/>
            <person name="Ohm R."/>
            <person name="Martin F."/>
            <person name="Silar P."/>
            <person name="Natvig D."/>
            <person name="Lalanne C."/>
            <person name="Gautier V."/>
            <person name="Ament-Velasquez S.L."/>
            <person name="Kruys A."/>
            <person name="Hutchinson M.I."/>
            <person name="Powell A.J."/>
            <person name="Barry K."/>
            <person name="Miller A.N."/>
            <person name="Grigoriev I.V."/>
            <person name="Debuchy R."/>
            <person name="Gladieux P."/>
            <person name="Thoren M.H."/>
            <person name="Johannesson H."/>
        </authorList>
    </citation>
    <scope>NUCLEOTIDE SEQUENCE</scope>
    <source>
        <strain evidence="5">SMH4607-1</strain>
    </source>
</reference>
<dbReference type="Gene3D" id="3.90.180.10">
    <property type="entry name" value="Medium-chain alcohol dehydrogenases, catalytic domain"/>
    <property type="match status" value="1"/>
</dbReference>
<dbReference type="SMART" id="SM00829">
    <property type="entry name" value="PKS_ER"/>
    <property type="match status" value="1"/>
</dbReference>
<dbReference type="SUPFAM" id="SSF50129">
    <property type="entry name" value="GroES-like"/>
    <property type="match status" value="1"/>
</dbReference>
<protein>
    <recommendedName>
        <fullName evidence="2">Dehydrogenase FUB6</fullName>
    </recommendedName>
    <alternativeName>
        <fullName evidence="3">Fusaric acid biosynthesis protein 6</fullName>
    </alternativeName>
</protein>
<dbReference type="CDD" id="cd05288">
    <property type="entry name" value="PGDH"/>
    <property type="match status" value="1"/>
</dbReference>
<organism evidence="5 6">
    <name type="scientific">Lasiosphaeris hirsuta</name>
    <dbReference type="NCBI Taxonomy" id="260670"/>
    <lineage>
        <taxon>Eukaryota</taxon>
        <taxon>Fungi</taxon>
        <taxon>Dikarya</taxon>
        <taxon>Ascomycota</taxon>
        <taxon>Pezizomycotina</taxon>
        <taxon>Sordariomycetes</taxon>
        <taxon>Sordariomycetidae</taxon>
        <taxon>Sordariales</taxon>
        <taxon>Lasiosphaeriaceae</taxon>
        <taxon>Lasiosphaeris</taxon>
    </lineage>
</organism>
<accession>A0AA40B1W6</accession>
<dbReference type="InterPro" id="IPR036291">
    <property type="entry name" value="NAD(P)-bd_dom_sf"/>
</dbReference>